<name>A0A6A6HBS6_VIRVR</name>
<dbReference type="EMBL" id="ML991791">
    <property type="protein sequence ID" value="KAF2235497.1"/>
    <property type="molecule type" value="Genomic_DNA"/>
</dbReference>
<organism evidence="2 3">
    <name type="scientific">Viridothelium virens</name>
    <name type="common">Speckled blister lichen</name>
    <name type="synonym">Trypethelium virens</name>
    <dbReference type="NCBI Taxonomy" id="1048519"/>
    <lineage>
        <taxon>Eukaryota</taxon>
        <taxon>Fungi</taxon>
        <taxon>Dikarya</taxon>
        <taxon>Ascomycota</taxon>
        <taxon>Pezizomycotina</taxon>
        <taxon>Dothideomycetes</taxon>
        <taxon>Dothideomycetes incertae sedis</taxon>
        <taxon>Trypetheliales</taxon>
        <taxon>Trypetheliaceae</taxon>
        <taxon>Viridothelium</taxon>
    </lineage>
</organism>
<dbReference type="OrthoDB" id="5091764at2759"/>
<feature type="chain" id="PRO_5025636790" description="AA1-like domain-containing protein" evidence="1">
    <location>
        <begin position="18"/>
        <end position="129"/>
    </location>
</feature>
<sequence length="129" mass="13566">MQYFTIAATLLAAVVSAAPTTKRDDVYREVGLSFRSLGPNGEIIGEPAPLQLYTLTNVDNTSAYEIIFDGSSSNIDINTVECQAYKDADGTQIGSAPFTLASPAELATPNNPVEVGSVVCYVASNVNAD</sequence>
<keyword evidence="1" id="KW-0732">Signal</keyword>
<evidence type="ECO:0008006" key="4">
    <source>
        <dbReference type="Google" id="ProtNLM"/>
    </source>
</evidence>
<protein>
    <recommendedName>
        <fullName evidence="4">AA1-like domain-containing protein</fullName>
    </recommendedName>
</protein>
<keyword evidence="3" id="KW-1185">Reference proteome</keyword>
<reference evidence="2" key="1">
    <citation type="journal article" date="2020" name="Stud. Mycol.">
        <title>101 Dothideomycetes genomes: a test case for predicting lifestyles and emergence of pathogens.</title>
        <authorList>
            <person name="Haridas S."/>
            <person name="Albert R."/>
            <person name="Binder M."/>
            <person name="Bloem J."/>
            <person name="Labutti K."/>
            <person name="Salamov A."/>
            <person name="Andreopoulos B."/>
            <person name="Baker S."/>
            <person name="Barry K."/>
            <person name="Bills G."/>
            <person name="Bluhm B."/>
            <person name="Cannon C."/>
            <person name="Castanera R."/>
            <person name="Culley D."/>
            <person name="Daum C."/>
            <person name="Ezra D."/>
            <person name="Gonzalez J."/>
            <person name="Henrissat B."/>
            <person name="Kuo A."/>
            <person name="Liang C."/>
            <person name="Lipzen A."/>
            <person name="Lutzoni F."/>
            <person name="Magnuson J."/>
            <person name="Mondo S."/>
            <person name="Nolan M."/>
            <person name="Ohm R."/>
            <person name="Pangilinan J."/>
            <person name="Park H.-J."/>
            <person name="Ramirez L."/>
            <person name="Alfaro M."/>
            <person name="Sun H."/>
            <person name="Tritt A."/>
            <person name="Yoshinaga Y."/>
            <person name="Zwiers L.-H."/>
            <person name="Turgeon B."/>
            <person name="Goodwin S."/>
            <person name="Spatafora J."/>
            <person name="Crous P."/>
            <person name="Grigoriev I."/>
        </authorList>
    </citation>
    <scope>NUCLEOTIDE SEQUENCE</scope>
    <source>
        <strain evidence="2">Tuck. ex Michener</strain>
    </source>
</reference>
<feature type="signal peptide" evidence="1">
    <location>
        <begin position="1"/>
        <end position="17"/>
    </location>
</feature>
<evidence type="ECO:0000313" key="2">
    <source>
        <dbReference type="EMBL" id="KAF2235497.1"/>
    </source>
</evidence>
<dbReference type="AlphaFoldDB" id="A0A6A6HBS6"/>
<evidence type="ECO:0000256" key="1">
    <source>
        <dbReference type="SAM" id="SignalP"/>
    </source>
</evidence>
<gene>
    <name evidence="2" type="ORF">EV356DRAFT_566382</name>
</gene>
<proteinExistence type="predicted"/>
<dbReference type="Proteomes" id="UP000800092">
    <property type="component" value="Unassembled WGS sequence"/>
</dbReference>
<accession>A0A6A6HBS6</accession>
<evidence type="ECO:0000313" key="3">
    <source>
        <dbReference type="Proteomes" id="UP000800092"/>
    </source>
</evidence>